<dbReference type="GO" id="GO:0050126">
    <property type="term" value="F:N-carbamoylputrescine amidase activity"/>
    <property type="evidence" value="ECO:0007669"/>
    <property type="project" value="TreeGrafter"/>
</dbReference>
<evidence type="ECO:0000313" key="4">
    <source>
        <dbReference type="Proteomes" id="UP000509638"/>
    </source>
</evidence>
<accession>A0A7D5ITE8</accession>
<dbReference type="GO" id="GO:0033388">
    <property type="term" value="P:putrescine biosynthetic process from arginine"/>
    <property type="evidence" value="ECO:0007669"/>
    <property type="project" value="TreeGrafter"/>
</dbReference>
<dbReference type="Proteomes" id="UP000509638">
    <property type="component" value="Chromosome"/>
</dbReference>
<name>A0A7D5ITE8_9MICO</name>
<dbReference type="Pfam" id="PF00795">
    <property type="entry name" value="CN_hydrolase"/>
    <property type="match status" value="1"/>
</dbReference>
<evidence type="ECO:0000256" key="1">
    <source>
        <dbReference type="ARBA" id="ARBA00022801"/>
    </source>
</evidence>
<dbReference type="PANTHER" id="PTHR43674:SF2">
    <property type="entry name" value="BETA-UREIDOPROPIONASE"/>
    <property type="match status" value="1"/>
</dbReference>
<dbReference type="InterPro" id="IPR036526">
    <property type="entry name" value="C-N_Hydrolase_sf"/>
</dbReference>
<feature type="domain" description="CN hydrolase" evidence="2">
    <location>
        <begin position="12"/>
        <end position="255"/>
    </location>
</feature>
<dbReference type="InterPro" id="IPR050345">
    <property type="entry name" value="Aliph_Amidase/BUP"/>
</dbReference>
<dbReference type="PANTHER" id="PTHR43674">
    <property type="entry name" value="NITRILASE C965.09-RELATED"/>
    <property type="match status" value="1"/>
</dbReference>
<gene>
    <name evidence="3" type="ORF">HW566_11240</name>
</gene>
<sequence length="273" mass="28920">MVEPHADGAYALRCIALTPEIVFGDVDGNLDRIAHSLDEAGGRGRQLIVATELATSGYVFTDRDEAAGLAMTRDDPRWDRVTRRLGAGTVAVVGFCETLDGELYNSAAVLSRGGVDAVYRKSHLWADEKKVFRPGPSAGLVVDTAIGRVGVAICYDNEFPEVPRRLALAGADVLALPVNWPLVARPDGERAPELIQAMAAARSSRLPTVIADRTGTERGVVWTGGTAVIDGDGWIVASGDGPFTAADVAVAPGHKALGELNDLFADRRIDLYG</sequence>
<keyword evidence="1 3" id="KW-0378">Hydrolase</keyword>
<evidence type="ECO:0000259" key="2">
    <source>
        <dbReference type="PROSITE" id="PS50263"/>
    </source>
</evidence>
<dbReference type="SUPFAM" id="SSF56317">
    <property type="entry name" value="Carbon-nitrogen hydrolase"/>
    <property type="match status" value="1"/>
</dbReference>
<organism evidence="3 4">
    <name type="scientific">Microbacterium oleivorans</name>
    <dbReference type="NCBI Taxonomy" id="273677"/>
    <lineage>
        <taxon>Bacteria</taxon>
        <taxon>Bacillati</taxon>
        <taxon>Actinomycetota</taxon>
        <taxon>Actinomycetes</taxon>
        <taxon>Micrococcales</taxon>
        <taxon>Microbacteriaceae</taxon>
        <taxon>Microbacterium</taxon>
    </lineage>
</organism>
<evidence type="ECO:0000313" key="3">
    <source>
        <dbReference type="EMBL" id="QLD12297.1"/>
    </source>
</evidence>
<reference evidence="3 4" key="1">
    <citation type="submission" date="2020-06" db="EMBL/GenBank/DDBJ databases">
        <authorList>
            <person name="Jo H."/>
        </authorList>
    </citation>
    <scope>NUCLEOTIDE SEQUENCE [LARGE SCALE GENOMIC DNA]</scope>
    <source>
        <strain evidence="3 4">I46</strain>
    </source>
</reference>
<dbReference type="EMBL" id="CP058316">
    <property type="protein sequence ID" value="QLD12297.1"/>
    <property type="molecule type" value="Genomic_DNA"/>
</dbReference>
<dbReference type="AlphaFoldDB" id="A0A7D5ITE8"/>
<dbReference type="PROSITE" id="PS50263">
    <property type="entry name" value="CN_HYDROLASE"/>
    <property type="match status" value="1"/>
</dbReference>
<dbReference type="Gene3D" id="3.60.110.10">
    <property type="entry name" value="Carbon-nitrogen hydrolase"/>
    <property type="match status" value="1"/>
</dbReference>
<dbReference type="RefSeq" id="WP_178012933.1">
    <property type="nucleotide sequence ID" value="NZ_CP058316.1"/>
</dbReference>
<proteinExistence type="predicted"/>
<protein>
    <submittedName>
        <fullName evidence="3">Carbon-nitrogen hydrolase</fullName>
    </submittedName>
</protein>
<dbReference type="InterPro" id="IPR003010">
    <property type="entry name" value="C-N_Hydrolase"/>
</dbReference>